<evidence type="ECO:0000256" key="5">
    <source>
        <dbReference type="ARBA" id="ARBA00022989"/>
    </source>
</evidence>
<name>A0ABZ0PL20_9PROT</name>
<feature type="transmembrane region" description="Helical" evidence="8">
    <location>
        <begin position="155"/>
        <end position="174"/>
    </location>
</feature>
<organism evidence="9 10">
    <name type="scientific">Sediminicoccus rosea</name>
    <dbReference type="NCBI Taxonomy" id="1225128"/>
    <lineage>
        <taxon>Bacteria</taxon>
        <taxon>Pseudomonadati</taxon>
        <taxon>Pseudomonadota</taxon>
        <taxon>Alphaproteobacteria</taxon>
        <taxon>Acetobacterales</taxon>
        <taxon>Roseomonadaceae</taxon>
        <taxon>Sediminicoccus</taxon>
    </lineage>
</organism>
<keyword evidence="3" id="KW-0808">Transferase</keyword>
<evidence type="ECO:0000256" key="7">
    <source>
        <dbReference type="ARBA" id="ARBA00024033"/>
    </source>
</evidence>
<comment type="similarity">
    <text evidence="7">Belongs to the glycosyltransferase 87 family.</text>
</comment>
<gene>
    <name evidence="9" type="ORF">R9Z33_06040</name>
</gene>
<evidence type="ECO:0000313" key="9">
    <source>
        <dbReference type="EMBL" id="WPB86431.1"/>
    </source>
</evidence>
<evidence type="ECO:0008006" key="11">
    <source>
        <dbReference type="Google" id="ProtNLM"/>
    </source>
</evidence>
<feature type="transmembrane region" description="Helical" evidence="8">
    <location>
        <begin position="259"/>
        <end position="281"/>
    </location>
</feature>
<reference evidence="9 10" key="1">
    <citation type="submission" date="2023-11" db="EMBL/GenBank/DDBJ databases">
        <title>Arctic aerobic anoxygenic photoheterotroph Sediminicoccus rosea KRV36 adapts its photosynthesis to long days of polar summer.</title>
        <authorList>
            <person name="Tomasch J."/>
            <person name="Kopejtka K."/>
            <person name="Bily T."/>
            <person name="Gardiner A.T."/>
            <person name="Gardian Z."/>
            <person name="Shivaramu S."/>
            <person name="Koblizek M."/>
            <person name="Engelhardt F."/>
            <person name="Kaftan D."/>
        </authorList>
    </citation>
    <scope>NUCLEOTIDE SEQUENCE [LARGE SCALE GENOMIC DNA]</scope>
    <source>
        <strain evidence="9 10">R-30</strain>
    </source>
</reference>
<keyword evidence="2" id="KW-1003">Cell membrane</keyword>
<evidence type="ECO:0000256" key="8">
    <source>
        <dbReference type="SAM" id="Phobius"/>
    </source>
</evidence>
<comment type="subcellular location">
    <subcellularLocation>
        <location evidence="1">Cell membrane</location>
        <topology evidence="1">Multi-pass membrane protein</topology>
    </subcellularLocation>
</comment>
<protein>
    <recommendedName>
        <fullName evidence="11">DUF2029 domain-containing protein</fullName>
    </recommendedName>
</protein>
<keyword evidence="6 8" id="KW-0472">Membrane</keyword>
<evidence type="ECO:0000313" key="10">
    <source>
        <dbReference type="Proteomes" id="UP001305521"/>
    </source>
</evidence>
<sequence length="433" mass="45150">MAAVLAGAHAGMIALAPALVEQDSPGAPQIAAFVGLALLGGAAWFAAIGPLERLPPARVAVGAIFILGAAMRLGWLATPLVLDTDALRYLWDGALVAHGIWPWGAPPGAGLPPGLGEAGSALHAILPFAALRTIYPGTAQLAFLLAHWVAPWELLGLRVIMLAAELATLGLLAAMLRRSGQPVMRVAVWWLCPLLPLVLTNAAHVDALLQPLLLGVLLATLSGRGWLAGALLGLAAGVKVWPLLLAPLIARWLPPGARVAAAVAFVTVAAATLLPLATTLAAPDAGLSAFAVKWVVNNAPVSWIVALLGRDAGQVLRPLLALAAGAVALAVAFRPPGGPVELVRAALVVSAATFYLSPAQYPWYAVWFLPFAAMLGCRALLLPAVLLPLYYLFFALLSEPGHRAFFANGIAAVHVLGVLVMLIWSRRRREFRP</sequence>
<dbReference type="Proteomes" id="UP001305521">
    <property type="component" value="Chromosome"/>
</dbReference>
<accession>A0ABZ0PL20</accession>
<evidence type="ECO:0000256" key="6">
    <source>
        <dbReference type="ARBA" id="ARBA00023136"/>
    </source>
</evidence>
<keyword evidence="4 8" id="KW-0812">Transmembrane</keyword>
<dbReference type="Pfam" id="PF09594">
    <property type="entry name" value="GT87"/>
    <property type="match status" value="1"/>
</dbReference>
<evidence type="ECO:0000256" key="4">
    <source>
        <dbReference type="ARBA" id="ARBA00022692"/>
    </source>
</evidence>
<proteinExistence type="inferred from homology"/>
<evidence type="ECO:0000256" key="2">
    <source>
        <dbReference type="ARBA" id="ARBA00022475"/>
    </source>
</evidence>
<keyword evidence="5 8" id="KW-1133">Transmembrane helix</keyword>
<evidence type="ECO:0000256" key="1">
    <source>
        <dbReference type="ARBA" id="ARBA00004651"/>
    </source>
</evidence>
<evidence type="ECO:0000256" key="3">
    <source>
        <dbReference type="ARBA" id="ARBA00022679"/>
    </source>
</evidence>
<feature type="transmembrane region" description="Helical" evidence="8">
    <location>
        <begin position="364"/>
        <end position="393"/>
    </location>
</feature>
<dbReference type="EMBL" id="CP137852">
    <property type="protein sequence ID" value="WPB86431.1"/>
    <property type="molecule type" value="Genomic_DNA"/>
</dbReference>
<feature type="transmembrane region" description="Helical" evidence="8">
    <location>
        <begin position="30"/>
        <end position="47"/>
    </location>
</feature>
<feature type="transmembrane region" description="Helical" evidence="8">
    <location>
        <begin position="405"/>
        <end position="424"/>
    </location>
</feature>
<feature type="transmembrane region" description="Helical" evidence="8">
    <location>
        <begin position="315"/>
        <end position="333"/>
    </location>
</feature>
<dbReference type="RefSeq" id="WP_318650404.1">
    <property type="nucleotide sequence ID" value="NZ_CP137852.1"/>
</dbReference>
<feature type="transmembrane region" description="Helical" evidence="8">
    <location>
        <begin position="59"/>
        <end position="82"/>
    </location>
</feature>
<dbReference type="InterPro" id="IPR018584">
    <property type="entry name" value="GT87"/>
</dbReference>
<feature type="transmembrane region" description="Helical" evidence="8">
    <location>
        <begin position="186"/>
        <end position="205"/>
    </location>
</feature>
<keyword evidence="10" id="KW-1185">Reference proteome</keyword>
<feature type="transmembrane region" description="Helical" evidence="8">
    <location>
        <begin position="287"/>
        <end position="308"/>
    </location>
</feature>
<feature type="transmembrane region" description="Helical" evidence="8">
    <location>
        <begin position="225"/>
        <end position="247"/>
    </location>
</feature>